<evidence type="ECO:0000256" key="2">
    <source>
        <dbReference type="ARBA" id="ARBA00023125"/>
    </source>
</evidence>
<dbReference type="InterPro" id="IPR044068">
    <property type="entry name" value="CB"/>
</dbReference>
<feature type="domain" description="Core-binding (CB)" evidence="4">
    <location>
        <begin position="1"/>
        <end position="84"/>
    </location>
</feature>
<keyword evidence="2 3" id="KW-0238">DNA-binding</keyword>
<dbReference type="PROSITE" id="PS51900">
    <property type="entry name" value="CB"/>
    <property type="match status" value="1"/>
</dbReference>
<dbReference type="EMBL" id="AYTS01000074">
    <property type="protein sequence ID" value="OOP56586.1"/>
    <property type="molecule type" value="Genomic_DNA"/>
</dbReference>
<proteinExistence type="predicted"/>
<dbReference type="InterPro" id="IPR004107">
    <property type="entry name" value="Integrase_SAM-like_N"/>
</dbReference>
<evidence type="ECO:0000313" key="6">
    <source>
        <dbReference type="Proteomes" id="UP000189681"/>
    </source>
</evidence>
<dbReference type="AlphaFoldDB" id="A0A1V4AU28"/>
<dbReference type="STRING" id="1004156.AYP45_08185"/>
<dbReference type="GO" id="GO:0015074">
    <property type="term" value="P:DNA integration"/>
    <property type="evidence" value="ECO:0007669"/>
    <property type="project" value="UniProtKB-KW"/>
</dbReference>
<dbReference type="Pfam" id="PF13495">
    <property type="entry name" value="Phage_int_SAM_4"/>
    <property type="match status" value="1"/>
</dbReference>
<accession>A0A1V4AU28</accession>
<dbReference type="InterPro" id="IPR011010">
    <property type="entry name" value="DNA_brk_join_enz"/>
</dbReference>
<gene>
    <name evidence="5" type="ORF">AYP45_08185</name>
</gene>
<evidence type="ECO:0000313" key="5">
    <source>
        <dbReference type="EMBL" id="OOP56586.1"/>
    </source>
</evidence>
<sequence length="107" mass="12691">MSKPKLLDQMRDAIRVRHYSMRTEEAYVYWIKRFIFYHEKRHPLHMGEQEVSKFLSHLAVEGKVSASTQNQALSALLFLYQEVLKQELNWINNVKRAKKPSHSPLGH</sequence>
<dbReference type="SUPFAM" id="SSF56349">
    <property type="entry name" value="DNA breaking-rejoining enzymes"/>
    <property type="match status" value="1"/>
</dbReference>
<dbReference type="Proteomes" id="UP000189681">
    <property type="component" value="Unassembled WGS sequence"/>
</dbReference>
<evidence type="ECO:0000256" key="1">
    <source>
        <dbReference type="ARBA" id="ARBA00022908"/>
    </source>
</evidence>
<dbReference type="Gene3D" id="1.10.150.130">
    <property type="match status" value="1"/>
</dbReference>
<name>A0A1V4AU28_9BACT</name>
<reference evidence="5 6" key="1">
    <citation type="journal article" date="2017" name="Water Res.">
        <title>Discovery and metagenomic analysis of an anammox bacterial enrichment related to Candidatus "Brocadia caroliniensis" in a full-scale glycerol-fed nitritation-denitritation separate centrate treatment process.</title>
        <authorList>
            <person name="Park H."/>
            <person name="Brotto A.C."/>
            <person name="van Loosdrecht M.C."/>
            <person name="Chandran K."/>
        </authorList>
    </citation>
    <scope>NUCLEOTIDE SEQUENCE [LARGE SCALE GENOMIC DNA]</scope>
    <source>
        <strain evidence="5">26THWARD</strain>
    </source>
</reference>
<dbReference type="InterPro" id="IPR010998">
    <property type="entry name" value="Integrase_recombinase_N"/>
</dbReference>
<keyword evidence="1" id="KW-0229">DNA integration</keyword>
<comment type="caution">
    <text evidence="5">The sequence shown here is derived from an EMBL/GenBank/DDBJ whole genome shotgun (WGS) entry which is preliminary data.</text>
</comment>
<dbReference type="GO" id="GO:0003677">
    <property type="term" value="F:DNA binding"/>
    <property type="evidence" value="ECO:0007669"/>
    <property type="project" value="UniProtKB-UniRule"/>
</dbReference>
<evidence type="ECO:0000259" key="4">
    <source>
        <dbReference type="PROSITE" id="PS51900"/>
    </source>
</evidence>
<evidence type="ECO:0000256" key="3">
    <source>
        <dbReference type="PROSITE-ProRule" id="PRU01248"/>
    </source>
</evidence>
<organism evidence="5 6">
    <name type="scientific">Candidatus Brocadia carolinensis</name>
    <dbReference type="NCBI Taxonomy" id="1004156"/>
    <lineage>
        <taxon>Bacteria</taxon>
        <taxon>Pseudomonadati</taxon>
        <taxon>Planctomycetota</taxon>
        <taxon>Candidatus Brocadiia</taxon>
        <taxon>Candidatus Brocadiales</taxon>
        <taxon>Candidatus Brocadiaceae</taxon>
        <taxon>Candidatus Brocadia</taxon>
    </lineage>
</organism>
<protein>
    <recommendedName>
        <fullName evidence="4">Core-binding (CB) domain-containing protein</fullName>
    </recommendedName>
</protein>